<evidence type="ECO:0000259" key="12">
    <source>
        <dbReference type="Pfam" id="PF07715"/>
    </source>
</evidence>
<keyword evidence="2 8" id="KW-0813">Transport</keyword>
<dbReference type="InterPro" id="IPR012910">
    <property type="entry name" value="Plug_dom"/>
</dbReference>
<dbReference type="EMBL" id="QUOU01000001">
    <property type="protein sequence ID" value="REL25680.1"/>
    <property type="molecule type" value="Genomic_DNA"/>
</dbReference>
<evidence type="ECO:0000256" key="1">
    <source>
        <dbReference type="ARBA" id="ARBA00004571"/>
    </source>
</evidence>
<keyword evidence="10" id="KW-0732">Signal</keyword>
<dbReference type="InterPro" id="IPR000531">
    <property type="entry name" value="Beta-barrel_TonB"/>
</dbReference>
<comment type="similarity">
    <text evidence="8 9">Belongs to the TonB-dependent receptor family.</text>
</comment>
<dbReference type="PANTHER" id="PTHR47234">
    <property type="match status" value="1"/>
</dbReference>
<sequence>MEAKFKLSTLTAAILTPLITFTSLPSAFAQQSESQQQAAEKEIEKIQITGSRIKRYEFAMPMPLVGLNKEDIDVIGSNDIADVLFEVPSAVAGISSSTSTTSLQNSGLNTANLRGLGDNRTLVLIDGRRTVSNSANGNRVSLGTIPSSFVDKVEVITGGASAVYGSDAVAGVVNIITENNQEGFEVDARAGRSNSLSNEDYTFDISWGGSFANDKGYVFASLNYDKETAIRARNVPRSLIQADYQYDDGVNTFVNMLGDRIPVGDITPDQYGSLSSDPDGGRFDGSNFWYDENGLREDFEGDRDGYDFRIEDDLDGARDRLNLALKGSYQLTEDIKAFATLIHSDIDTNNQREPEGDDYNDNHPLIDPVTFAATDFDAGRISLDNPFAPQVIIDAESSRGIRWDRRFVEVGRQLTENERQTTRFWTGLSGTVFDGQWDWETSVGYGRYKQEQVRFNEIDIVNLRNGLNAEQLADGTIQCADADARANGCVPVNLFGRGSITPEAADYIRANLAQEAIVEQFTVQGYMAGDLFEVPAGTVGAAFGFEYRKDQMELNPDDLNQRGGHSSGHVPAFDGDYNVTEVFAEVSIPLLEGLTAVEFLSSDLSVRVADYSINNIGTVVSFGAGLQWQPIEELNIRTSFQRALRAPDLTELFSPPRGDVDSFTDICDGIDASTTGRIADNCRSVSGIAATIAELGVYEEDSGSHSSPNAGNLNLKEEEADTRTIGFVWQPSYIEGFSFAADYYNVEITDVIDAYSNSDILRQCYDSDSFGADNPFCQDISRNAEDGQLTNIIQRQFNLNSLESSGVDYQVNYEFELDGLGLPGELEVRYLHTHLIKHVLTSDGLDGQIIDDQKGELVNEKFEDRGRLSLTWRYDDWRVSWRTIYYGSSFDSNELKGAYEEAIADHQEALASDPGAIAPEKPLFLDIDEEFFHNFTLSYTHQFNDVKARFSVGLNNVFDNEGPFLPTGDTEAGGSHNVADAFGYRGRYGYARVNLTF</sequence>
<proteinExistence type="inferred from homology"/>
<feature type="domain" description="TonB-dependent receptor-like beta-barrel" evidence="11">
    <location>
        <begin position="359"/>
        <end position="957"/>
    </location>
</feature>
<evidence type="ECO:0000256" key="3">
    <source>
        <dbReference type="ARBA" id="ARBA00022452"/>
    </source>
</evidence>
<evidence type="ECO:0000256" key="7">
    <source>
        <dbReference type="ARBA" id="ARBA00023237"/>
    </source>
</evidence>
<evidence type="ECO:0000313" key="14">
    <source>
        <dbReference type="Proteomes" id="UP000256478"/>
    </source>
</evidence>
<evidence type="ECO:0000256" key="4">
    <source>
        <dbReference type="ARBA" id="ARBA00022692"/>
    </source>
</evidence>
<feature type="chain" id="PRO_5017551975" evidence="10">
    <location>
        <begin position="30"/>
        <end position="997"/>
    </location>
</feature>
<evidence type="ECO:0000256" key="9">
    <source>
        <dbReference type="RuleBase" id="RU003357"/>
    </source>
</evidence>
<name>A0A3E0TN53_9GAMM</name>
<dbReference type="Pfam" id="PF00593">
    <property type="entry name" value="TonB_dep_Rec_b-barrel"/>
    <property type="match status" value="1"/>
</dbReference>
<evidence type="ECO:0000256" key="6">
    <source>
        <dbReference type="ARBA" id="ARBA00023136"/>
    </source>
</evidence>
<dbReference type="AlphaFoldDB" id="A0A3E0TN53"/>
<evidence type="ECO:0000256" key="8">
    <source>
        <dbReference type="PROSITE-ProRule" id="PRU01360"/>
    </source>
</evidence>
<evidence type="ECO:0000256" key="2">
    <source>
        <dbReference type="ARBA" id="ARBA00022448"/>
    </source>
</evidence>
<dbReference type="InterPro" id="IPR039426">
    <property type="entry name" value="TonB-dep_rcpt-like"/>
</dbReference>
<feature type="domain" description="TonB-dependent receptor plug" evidence="12">
    <location>
        <begin position="67"/>
        <end position="172"/>
    </location>
</feature>
<dbReference type="Gene3D" id="2.170.130.10">
    <property type="entry name" value="TonB-dependent receptor, plug domain"/>
    <property type="match status" value="1"/>
</dbReference>
<evidence type="ECO:0000313" key="13">
    <source>
        <dbReference type="EMBL" id="REL25680.1"/>
    </source>
</evidence>
<dbReference type="PROSITE" id="PS52016">
    <property type="entry name" value="TONB_DEPENDENT_REC_3"/>
    <property type="match status" value="1"/>
</dbReference>
<reference evidence="13 14" key="1">
    <citation type="submission" date="2018-08" db="EMBL/GenBank/DDBJ databases">
        <title>Thalassotalea euphylliae genome.</title>
        <authorList>
            <person name="Summers S."/>
            <person name="Rice S.A."/>
            <person name="Freckelton M.L."/>
            <person name="Nedved B.T."/>
            <person name="Hadfield M.G."/>
        </authorList>
    </citation>
    <scope>NUCLEOTIDE SEQUENCE [LARGE SCALE GENOMIC DNA]</scope>
    <source>
        <strain evidence="13 14">H1</strain>
    </source>
</reference>
<accession>A0A3E0TN53</accession>
<keyword evidence="5 9" id="KW-0798">TonB box</keyword>
<evidence type="ECO:0000256" key="10">
    <source>
        <dbReference type="SAM" id="SignalP"/>
    </source>
</evidence>
<keyword evidence="13" id="KW-0675">Receptor</keyword>
<gene>
    <name evidence="13" type="ORF">DXX93_03330</name>
</gene>
<keyword evidence="3 8" id="KW-1134">Transmembrane beta strand</keyword>
<dbReference type="Gene3D" id="2.40.170.20">
    <property type="entry name" value="TonB-dependent receptor, beta-barrel domain"/>
    <property type="match status" value="1"/>
</dbReference>
<comment type="caution">
    <text evidence="13">The sequence shown here is derived from an EMBL/GenBank/DDBJ whole genome shotgun (WGS) entry which is preliminary data.</text>
</comment>
<feature type="signal peptide" evidence="10">
    <location>
        <begin position="1"/>
        <end position="29"/>
    </location>
</feature>
<dbReference type="Proteomes" id="UP000256478">
    <property type="component" value="Unassembled WGS sequence"/>
</dbReference>
<organism evidence="13 14">
    <name type="scientific">Thalassotalea euphylliae</name>
    <dbReference type="NCBI Taxonomy" id="1655234"/>
    <lineage>
        <taxon>Bacteria</taxon>
        <taxon>Pseudomonadati</taxon>
        <taxon>Pseudomonadota</taxon>
        <taxon>Gammaproteobacteria</taxon>
        <taxon>Alteromonadales</taxon>
        <taxon>Colwelliaceae</taxon>
        <taxon>Thalassotalea</taxon>
    </lineage>
</organism>
<dbReference type="PANTHER" id="PTHR47234:SF2">
    <property type="entry name" value="TONB-DEPENDENT RECEPTOR"/>
    <property type="match status" value="1"/>
</dbReference>
<evidence type="ECO:0000259" key="11">
    <source>
        <dbReference type="Pfam" id="PF00593"/>
    </source>
</evidence>
<dbReference type="InterPro" id="IPR036942">
    <property type="entry name" value="Beta-barrel_TonB_sf"/>
</dbReference>
<evidence type="ECO:0000256" key="5">
    <source>
        <dbReference type="ARBA" id="ARBA00023077"/>
    </source>
</evidence>
<dbReference type="RefSeq" id="WP_116006810.1">
    <property type="nucleotide sequence ID" value="NZ_QUOU01000001.1"/>
</dbReference>
<dbReference type="SUPFAM" id="SSF56935">
    <property type="entry name" value="Porins"/>
    <property type="match status" value="1"/>
</dbReference>
<comment type="subcellular location">
    <subcellularLocation>
        <location evidence="1 8">Cell outer membrane</location>
        <topology evidence="1 8">Multi-pass membrane protein</topology>
    </subcellularLocation>
</comment>
<dbReference type="Pfam" id="PF07715">
    <property type="entry name" value="Plug"/>
    <property type="match status" value="1"/>
</dbReference>
<keyword evidence="6 8" id="KW-0472">Membrane</keyword>
<dbReference type="GO" id="GO:0009279">
    <property type="term" value="C:cell outer membrane"/>
    <property type="evidence" value="ECO:0007669"/>
    <property type="project" value="UniProtKB-SubCell"/>
</dbReference>
<keyword evidence="4 8" id="KW-0812">Transmembrane</keyword>
<protein>
    <submittedName>
        <fullName evidence="13">TonB-dependent receptor</fullName>
    </submittedName>
</protein>
<keyword evidence="7 8" id="KW-0998">Cell outer membrane</keyword>
<dbReference type="OrthoDB" id="176248at2"/>
<dbReference type="InterPro" id="IPR037066">
    <property type="entry name" value="Plug_dom_sf"/>
</dbReference>